<comment type="caution">
    <text evidence="2">The sequence shown here is derived from an EMBL/GenBank/DDBJ whole genome shotgun (WGS) entry which is preliminary data.</text>
</comment>
<dbReference type="EMBL" id="SGXC01000003">
    <property type="protein sequence ID" value="RZS78402.1"/>
    <property type="molecule type" value="Genomic_DNA"/>
</dbReference>
<dbReference type="AlphaFoldDB" id="A0A4Q7N8G3"/>
<gene>
    <name evidence="2" type="ORF">EV675_5050</name>
</gene>
<dbReference type="PRINTS" id="PR00111">
    <property type="entry name" value="ABHYDROLASE"/>
</dbReference>
<dbReference type="PANTHER" id="PTHR12277:SF81">
    <property type="entry name" value="PROTEIN ABHD13"/>
    <property type="match status" value="1"/>
</dbReference>
<dbReference type="InterPro" id="IPR000073">
    <property type="entry name" value="AB_hydrolase_1"/>
</dbReference>
<dbReference type="PANTHER" id="PTHR12277">
    <property type="entry name" value="ALPHA/BETA HYDROLASE DOMAIN-CONTAINING PROTEIN"/>
    <property type="match status" value="1"/>
</dbReference>
<dbReference type="InterPro" id="IPR029058">
    <property type="entry name" value="AB_hydrolase_fold"/>
</dbReference>
<organism evidence="2 3">
    <name type="scientific">Pigmentiphaga kullae</name>
    <dbReference type="NCBI Taxonomy" id="151784"/>
    <lineage>
        <taxon>Bacteria</taxon>
        <taxon>Pseudomonadati</taxon>
        <taxon>Pseudomonadota</taxon>
        <taxon>Betaproteobacteria</taxon>
        <taxon>Burkholderiales</taxon>
        <taxon>Alcaligenaceae</taxon>
        <taxon>Pigmentiphaga</taxon>
    </lineage>
</organism>
<proteinExistence type="predicted"/>
<dbReference type="Proteomes" id="UP000292445">
    <property type="component" value="Unassembled WGS sequence"/>
</dbReference>
<sequence>MWIRRLAALACVLALASAGYVALDRWQRGMIFSVELGERSWWRDPPAGTQVYDLPLPGGDTLRAWYWRHPDPGAPTVLYLHGSRWNLNGSAFRMEHWAGLGYSMLAIDYRGFGASSPRLPSQASVRQDAQAALRELARLQPDPARRFVYGHSLGGAIAIDLMARLDPPIPVAGLIVEATFTSIRDMIATTRWAGIPGFGLLVTQPFDSRDAIGKLRTPLLLLHGTGDRVVPPAMSDALLAAARQSPHKRLVWLEGASHSGASRSGAAYDDAVRGFIRSVRRAYPG</sequence>
<name>A0A4Q7N8G3_9BURK</name>
<feature type="domain" description="Serine aminopeptidase S33" evidence="1">
    <location>
        <begin position="212"/>
        <end position="259"/>
    </location>
</feature>
<evidence type="ECO:0000313" key="2">
    <source>
        <dbReference type="EMBL" id="RZS78402.1"/>
    </source>
</evidence>
<dbReference type="SUPFAM" id="SSF53474">
    <property type="entry name" value="alpha/beta-Hydrolases"/>
    <property type="match status" value="1"/>
</dbReference>
<dbReference type="Pfam" id="PF12146">
    <property type="entry name" value="Hydrolase_4"/>
    <property type="match status" value="2"/>
</dbReference>
<feature type="domain" description="Serine aminopeptidase S33" evidence="1">
    <location>
        <begin position="76"/>
        <end position="190"/>
    </location>
</feature>
<evidence type="ECO:0000259" key="1">
    <source>
        <dbReference type="Pfam" id="PF12146"/>
    </source>
</evidence>
<accession>A0A4Q7N8G3</accession>
<protein>
    <recommendedName>
        <fullName evidence="1">Serine aminopeptidase S33 domain-containing protein</fullName>
    </recommendedName>
</protein>
<dbReference type="InterPro" id="IPR022742">
    <property type="entry name" value="Hydrolase_4"/>
</dbReference>
<dbReference type="Gene3D" id="3.40.50.1820">
    <property type="entry name" value="alpha/beta hydrolase"/>
    <property type="match status" value="1"/>
</dbReference>
<evidence type="ECO:0000313" key="3">
    <source>
        <dbReference type="Proteomes" id="UP000292445"/>
    </source>
</evidence>
<reference evidence="2 3" key="1">
    <citation type="submission" date="2019-02" db="EMBL/GenBank/DDBJ databases">
        <title>Genomic Encyclopedia of Type Strains, Phase IV (KMG-IV): sequencing the most valuable type-strain genomes for metagenomic binning, comparative biology and taxonomic classification.</title>
        <authorList>
            <person name="Goeker M."/>
        </authorList>
    </citation>
    <scope>NUCLEOTIDE SEQUENCE [LARGE SCALE GENOMIC DNA]</scope>
    <source>
        <strain evidence="2 3">K24</strain>
    </source>
</reference>
<keyword evidence="3" id="KW-1185">Reference proteome</keyword>